<dbReference type="InterPro" id="IPR036086">
    <property type="entry name" value="ParB/Sulfiredoxin_sf"/>
</dbReference>
<dbReference type="InterPro" id="IPR003115">
    <property type="entry name" value="ParB_N"/>
</dbReference>
<keyword evidence="3" id="KW-0614">Plasmid</keyword>
<dbReference type="RefSeq" id="WP_349282612.1">
    <property type="nucleotide sequence ID" value="NZ_CBCSCU010000070.1"/>
</dbReference>
<evidence type="ECO:0000256" key="1">
    <source>
        <dbReference type="ARBA" id="ARBA00006295"/>
    </source>
</evidence>
<accession>A0AAU7LYZ2</accession>
<dbReference type="SMART" id="SM00470">
    <property type="entry name" value="ParB"/>
    <property type="match status" value="1"/>
</dbReference>
<gene>
    <name evidence="3" type="ORF">ABLV49_22675</name>
</gene>
<dbReference type="SUPFAM" id="SSF110849">
    <property type="entry name" value="ParB/Sulfiredoxin"/>
    <property type="match status" value="1"/>
</dbReference>
<dbReference type="GO" id="GO:0007059">
    <property type="term" value="P:chromosome segregation"/>
    <property type="evidence" value="ECO:0007669"/>
    <property type="project" value="TreeGrafter"/>
</dbReference>
<evidence type="ECO:0000259" key="2">
    <source>
        <dbReference type="SMART" id="SM00470"/>
    </source>
</evidence>
<dbReference type="NCBIfam" id="TIGR00180">
    <property type="entry name" value="parB_part"/>
    <property type="match status" value="1"/>
</dbReference>
<evidence type="ECO:0000313" key="3">
    <source>
        <dbReference type="EMBL" id="XBP72829.1"/>
    </source>
</evidence>
<dbReference type="EMBL" id="CP157677">
    <property type="protein sequence ID" value="XBP72829.1"/>
    <property type="molecule type" value="Genomic_DNA"/>
</dbReference>
<dbReference type="InterPro" id="IPR004437">
    <property type="entry name" value="ParB/RepB/Spo0J"/>
</dbReference>
<feature type="domain" description="ParB-like N-terminal" evidence="2">
    <location>
        <begin position="44"/>
        <end position="133"/>
    </location>
</feature>
<organism evidence="3">
    <name type="scientific">Polaromonas hydrogenivorans</name>
    <dbReference type="NCBI Taxonomy" id="335476"/>
    <lineage>
        <taxon>Bacteria</taxon>
        <taxon>Pseudomonadati</taxon>
        <taxon>Pseudomonadota</taxon>
        <taxon>Betaproteobacteria</taxon>
        <taxon>Burkholderiales</taxon>
        <taxon>Comamonadaceae</taxon>
        <taxon>Polaromonas</taxon>
    </lineage>
</organism>
<dbReference type="PANTHER" id="PTHR33375">
    <property type="entry name" value="CHROMOSOME-PARTITIONING PROTEIN PARB-RELATED"/>
    <property type="match status" value="1"/>
</dbReference>
<proteinExistence type="inferred from homology"/>
<dbReference type="Pfam" id="PF02195">
    <property type="entry name" value="ParB_N"/>
    <property type="match status" value="1"/>
</dbReference>
<geneLocation type="plasmid" evidence="3">
    <name>p2</name>
</geneLocation>
<dbReference type="Gene3D" id="3.90.1530.10">
    <property type="entry name" value="Conserved hypothetical protein from pyrococcus furiosus pfu- 392566-001, ParB domain"/>
    <property type="match status" value="1"/>
</dbReference>
<dbReference type="SUPFAM" id="SSF109709">
    <property type="entry name" value="KorB DNA-binding domain-like"/>
    <property type="match status" value="1"/>
</dbReference>
<protein>
    <submittedName>
        <fullName evidence="3">ParB/RepB/Spo0J family partition protein</fullName>
    </submittedName>
</protein>
<dbReference type="GO" id="GO:0005694">
    <property type="term" value="C:chromosome"/>
    <property type="evidence" value="ECO:0007669"/>
    <property type="project" value="TreeGrafter"/>
</dbReference>
<name>A0AAU7LYZ2_9BURK</name>
<sequence>MSAEKRFTKKTGLLGYSQEEIDAAGRKLPSFDFSTSSQHLGKPILVELGLIEPSPYQTSELSEEKIAELVENLRHNQLSSPIVVRRRADGALEIIAGRHRWEAYRRLGRSEIEASLRDLTDDEAERLVFFDNLLAPSLTDYQKYLGFSQRKRSKGFTNDQLAQEAGVNPSVISKLMSFEGLPESVHTVLKEHSSAVGSSLAPALVEHAVINPSLAIKAIHHIVAGELTQKAALDWLKAGGEEKPLFSVETHRATIRSGKKKYAEMSLRQKRMIINLVDENEATVVYAAIEKLLQELGEARR</sequence>
<dbReference type="PANTHER" id="PTHR33375:SF1">
    <property type="entry name" value="CHROMOSOME-PARTITIONING PROTEIN PARB-RELATED"/>
    <property type="match status" value="1"/>
</dbReference>
<dbReference type="GO" id="GO:0003677">
    <property type="term" value="F:DNA binding"/>
    <property type="evidence" value="ECO:0007669"/>
    <property type="project" value="InterPro"/>
</dbReference>
<comment type="similarity">
    <text evidence="1">Belongs to the ParB family.</text>
</comment>
<dbReference type="AlphaFoldDB" id="A0AAU7LYZ2"/>
<dbReference type="InterPro" id="IPR050336">
    <property type="entry name" value="Chromosome_partition/occlusion"/>
</dbReference>
<reference evidence="3" key="1">
    <citation type="submission" date="2024-05" db="EMBL/GenBank/DDBJ databases">
        <authorList>
            <person name="Bunk B."/>
            <person name="Swiderski J."/>
            <person name="Sproer C."/>
            <person name="Thiel V."/>
        </authorList>
    </citation>
    <scope>NUCLEOTIDE SEQUENCE</scope>
    <source>
        <strain evidence="3">DSM 17735</strain>
        <plasmid evidence="3">p2</plasmid>
    </source>
</reference>